<dbReference type="InterPro" id="IPR027443">
    <property type="entry name" value="IPNS-like_sf"/>
</dbReference>
<dbReference type="InterPro" id="IPR044861">
    <property type="entry name" value="IPNS-like_FE2OG_OXY"/>
</dbReference>
<dbReference type="EMBL" id="JBEDUW010000006">
    <property type="protein sequence ID" value="KAK9922900.1"/>
    <property type="molecule type" value="Genomic_DNA"/>
</dbReference>
<dbReference type="Gene3D" id="2.60.120.330">
    <property type="entry name" value="B-lactam Antibiotic, Isopenicillin N Synthase, Chain"/>
    <property type="match status" value="1"/>
</dbReference>
<dbReference type="InterPro" id="IPR050295">
    <property type="entry name" value="Plant_2OG-oxidoreductases"/>
</dbReference>
<dbReference type="Pfam" id="PF03171">
    <property type="entry name" value="2OG-FeII_Oxy"/>
    <property type="match status" value="1"/>
</dbReference>
<evidence type="ECO:0000256" key="1">
    <source>
        <dbReference type="ARBA" id="ARBA00008056"/>
    </source>
</evidence>
<protein>
    <recommendedName>
        <fullName evidence="6">Fe2OG dioxygenase domain-containing protein</fullName>
    </recommendedName>
</protein>
<evidence type="ECO:0000256" key="4">
    <source>
        <dbReference type="ARBA" id="ARBA00023004"/>
    </source>
</evidence>
<evidence type="ECO:0000256" key="5">
    <source>
        <dbReference type="RuleBase" id="RU003682"/>
    </source>
</evidence>
<organism evidence="7 8">
    <name type="scientific">Rubus argutus</name>
    <name type="common">Southern blackberry</name>
    <dbReference type="NCBI Taxonomy" id="59490"/>
    <lineage>
        <taxon>Eukaryota</taxon>
        <taxon>Viridiplantae</taxon>
        <taxon>Streptophyta</taxon>
        <taxon>Embryophyta</taxon>
        <taxon>Tracheophyta</taxon>
        <taxon>Spermatophyta</taxon>
        <taxon>Magnoliopsida</taxon>
        <taxon>eudicotyledons</taxon>
        <taxon>Gunneridae</taxon>
        <taxon>Pentapetalae</taxon>
        <taxon>rosids</taxon>
        <taxon>fabids</taxon>
        <taxon>Rosales</taxon>
        <taxon>Rosaceae</taxon>
        <taxon>Rosoideae</taxon>
        <taxon>Rosoideae incertae sedis</taxon>
        <taxon>Rubus</taxon>
    </lineage>
</organism>
<dbReference type="InterPro" id="IPR005123">
    <property type="entry name" value="Oxoglu/Fe-dep_dioxygenase_dom"/>
</dbReference>
<dbReference type="FunFam" id="2.60.120.330:FF:000079">
    <property type="entry name" value="Protein SRG1"/>
    <property type="match status" value="1"/>
</dbReference>
<dbReference type="GO" id="GO:0046872">
    <property type="term" value="F:metal ion binding"/>
    <property type="evidence" value="ECO:0007669"/>
    <property type="project" value="UniProtKB-KW"/>
</dbReference>
<dbReference type="GO" id="GO:0031418">
    <property type="term" value="F:L-ascorbic acid binding"/>
    <property type="evidence" value="ECO:0007669"/>
    <property type="project" value="UniProtKB-KW"/>
</dbReference>
<dbReference type="GO" id="GO:0016491">
    <property type="term" value="F:oxidoreductase activity"/>
    <property type="evidence" value="ECO:0007669"/>
    <property type="project" value="UniProtKB-KW"/>
</dbReference>
<keyword evidence="2 5" id="KW-0479">Metal-binding</keyword>
<keyword evidence="5" id="KW-0560">Oxidoreductase</keyword>
<dbReference type="AlphaFoldDB" id="A0AAW1WFW0"/>
<sequence>MAVSKPASCFGTSHHSMVSCIEEYITNDSLIKVPENYIILDQEPPISDGTVFATIPTIDMKQLVLINQEELKKLHSTCKEWGIFQLVNHGVHSSLLNKLKQEIEEFFKLPLEEKMRYKVRPGDFEGYGTVVKSLDQKLDWGNRFYVNTNPINTRKPYLFPELPTSLRNTLETYLLELQRIARTLLGFIGKLLKMNMEEMEPLFEDGMQSVRITHYPPCPKPELVIGLRPHSDGSGITILHQVNGVQGLQIKKDGVWFPVNFDNDAFVVNVGDILEILSDGIYKSIEHRATVNSEKERISIAMFFMPKLEAEIGPMTALRDPIKPSSPSFMKIGMKKFVEDFFAHNLDGKSHLEQMRIRNSKENTA</sequence>
<reference evidence="7 8" key="1">
    <citation type="journal article" date="2023" name="G3 (Bethesda)">
        <title>A chromosome-length genome assembly and annotation of blackberry (Rubus argutus, cv. 'Hillquist').</title>
        <authorList>
            <person name="Bruna T."/>
            <person name="Aryal R."/>
            <person name="Dudchenko O."/>
            <person name="Sargent D.J."/>
            <person name="Mead D."/>
            <person name="Buti M."/>
            <person name="Cavallini A."/>
            <person name="Hytonen T."/>
            <person name="Andres J."/>
            <person name="Pham M."/>
            <person name="Weisz D."/>
            <person name="Mascagni F."/>
            <person name="Usai G."/>
            <person name="Natali L."/>
            <person name="Bassil N."/>
            <person name="Fernandez G.E."/>
            <person name="Lomsadze A."/>
            <person name="Armour M."/>
            <person name="Olukolu B."/>
            <person name="Poorten T."/>
            <person name="Britton C."/>
            <person name="Davik J."/>
            <person name="Ashrafi H."/>
            <person name="Aiden E.L."/>
            <person name="Borodovsky M."/>
            <person name="Worthington M."/>
        </authorList>
    </citation>
    <scope>NUCLEOTIDE SEQUENCE [LARGE SCALE GENOMIC DNA]</scope>
    <source>
        <strain evidence="7">PI 553951</strain>
    </source>
</reference>
<evidence type="ECO:0000259" key="6">
    <source>
        <dbReference type="PROSITE" id="PS51471"/>
    </source>
</evidence>
<dbReference type="Pfam" id="PF14226">
    <property type="entry name" value="DIOX_N"/>
    <property type="match status" value="1"/>
</dbReference>
<evidence type="ECO:0000256" key="3">
    <source>
        <dbReference type="ARBA" id="ARBA00022896"/>
    </source>
</evidence>
<dbReference type="PROSITE" id="PS51257">
    <property type="entry name" value="PROKAR_LIPOPROTEIN"/>
    <property type="match status" value="1"/>
</dbReference>
<keyword evidence="3" id="KW-0847">Vitamin C</keyword>
<accession>A0AAW1WFW0</accession>
<evidence type="ECO:0000256" key="2">
    <source>
        <dbReference type="ARBA" id="ARBA00022723"/>
    </source>
</evidence>
<evidence type="ECO:0000313" key="7">
    <source>
        <dbReference type="EMBL" id="KAK9922900.1"/>
    </source>
</evidence>
<evidence type="ECO:0000313" key="8">
    <source>
        <dbReference type="Proteomes" id="UP001457282"/>
    </source>
</evidence>
<keyword evidence="4 5" id="KW-0408">Iron</keyword>
<dbReference type="PROSITE" id="PS51471">
    <property type="entry name" value="FE2OG_OXY"/>
    <property type="match status" value="1"/>
</dbReference>
<dbReference type="PANTHER" id="PTHR47991">
    <property type="entry name" value="OXOGLUTARATE/IRON-DEPENDENT DIOXYGENASE"/>
    <property type="match status" value="1"/>
</dbReference>
<comment type="similarity">
    <text evidence="1 5">Belongs to the iron/ascorbate-dependent oxidoreductase family.</text>
</comment>
<dbReference type="SUPFAM" id="SSF51197">
    <property type="entry name" value="Clavaminate synthase-like"/>
    <property type="match status" value="1"/>
</dbReference>
<dbReference type="InterPro" id="IPR026992">
    <property type="entry name" value="DIOX_N"/>
</dbReference>
<proteinExistence type="inferred from homology"/>
<gene>
    <name evidence="7" type="ORF">M0R45_031338</name>
</gene>
<dbReference type="Proteomes" id="UP001457282">
    <property type="component" value="Unassembled WGS sequence"/>
</dbReference>
<name>A0AAW1WFW0_RUBAR</name>
<keyword evidence="8" id="KW-1185">Reference proteome</keyword>
<comment type="caution">
    <text evidence="7">The sequence shown here is derived from an EMBL/GenBank/DDBJ whole genome shotgun (WGS) entry which is preliminary data.</text>
</comment>
<feature type="domain" description="Fe2OG dioxygenase" evidence="6">
    <location>
        <begin position="206"/>
        <end position="306"/>
    </location>
</feature>